<proteinExistence type="predicted"/>
<dbReference type="EMBL" id="HACA01027576">
    <property type="protein sequence ID" value="CDW44937.1"/>
    <property type="molecule type" value="Transcribed_RNA"/>
</dbReference>
<reference evidence="1" key="1">
    <citation type="submission" date="2014-05" db="EMBL/GenBank/DDBJ databases">
        <authorList>
            <person name="Chronopoulou M."/>
        </authorList>
    </citation>
    <scope>NUCLEOTIDE SEQUENCE</scope>
    <source>
        <tissue evidence="1">Whole organism</tissue>
    </source>
</reference>
<organism evidence="1">
    <name type="scientific">Lepeophtheirus salmonis</name>
    <name type="common">Salmon louse</name>
    <name type="synonym">Caligus salmonis</name>
    <dbReference type="NCBI Taxonomy" id="72036"/>
    <lineage>
        <taxon>Eukaryota</taxon>
        <taxon>Metazoa</taxon>
        <taxon>Ecdysozoa</taxon>
        <taxon>Arthropoda</taxon>
        <taxon>Crustacea</taxon>
        <taxon>Multicrustacea</taxon>
        <taxon>Hexanauplia</taxon>
        <taxon>Copepoda</taxon>
        <taxon>Siphonostomatoida</taxon>
        <taxon>Caligidae</taxon>
        <taxon>Lepeophtheirus</taxon>
    </lineage>
</organism>
<accession>A0A0K2V491</accession>
<protein>
    <submittedName>
        <fullName evidence="1">Uncharacterized protein</fullName>
    </submittedName>
</protein>
<dbReference type="AlphaFoldDB" id="A0A0K2V491"/>
<evidence type="ECO:0000313" key="1">
    <source>
        <dbReference type="EMBL" id="CDW44937.1"/>
    </source>
</evidence>
<sequence length="25" mass="3079">MKIYENEIDHHCDYHQSIFESLITL</sequence>
<name>A0A0K2V491_LEPSM</name>